<feature type="compositionally biased region" description="Low complexity" evidence="1">
    <location>
        <begin position="111"/>
        <end position="159"/>
    </location>
</feature>
<keyword evidence="5" id="KW-1185">Reference proteome</keyword>
<evidence type="ECO:0000256" key="3">
    <source>
        <dbReference type="SAM" id="SignalP"/>
    </source>
</evidence>
<keyword evidence="2" id="KW-1133">Transmembrane helix</keyword>
<accession>A0A976FKX4</accession>
<dbReference type="AlphaFoldDB" id="A0A976FKX4"/>
<keyword evidence="2" id="KW-0812">Transmembrane</keyword>
<dbReference type="Proteomes" id="UP000294530">
    <property type="component" value="Unassembled WGS sequence"/>
</dbReference>
<reference evidence="4 5" key="1">
    <citation type="journal article" date="2021" name="Genome Biol.">
        <title>AFLAP: assembly-free linkage analysis pipeline using k-mers from genome sequencing data.</title>
        <authorList>
            <person name="Fletcher K."/>
            <person name="Zhang L."/>
            <person name="Gil J."/>
            <person name="Han R."/>
            <person name="Cavanaugh K."/>
            <person name="Michelmore R."/>
        </authorList>
    </citation>
    <scope>NUCLEOTIDE SEQUENCE [LARGE SCALE GENOMIC DNA]</scope>
    <source>
        <strain evidence="4 5">SF5</strain>
    </source>
</reference>
<protein>
    <submittedName>
        <fullName evidence="4">Uncharacterized protein</fullName>
    </submittedName>
</protein>
<keyword evidence="2" id="KW-0472">Membrane</keyword>
<evidence type="ECO:0000313" key="5">
    <source>
        <dbReference type="Proteomes" id="UP000294530"/>
    </source>
</evidence>
<keyword evidence="3" id="KW-0732">Signal</keyword>
<feature type="chain" id="PRO_5036893769" evidence="3">
    <location>
        <begin position="21"/>
        <end position="334"/>
    </location>
</feature>
<dbReference type="RefSeq" id="XP_067817775.1">
    <property type="nucleotide sequence ID" value="XM_067966155.1"/>
</dbReference>
<feature type="compositionally biased region" description="Polar residues" evidence="1">
    <location>
        <begin position="183"/>
        <end position="199"/>
    </location>
</feature>
<feature type="region of interest" description="Disordered" evidence="1">
    <location>
        <begin position="111"/>
        <end position="200"/>
    </location>
</feature>
<feature type="transmembrane region" description="Helical" evidence="2">
    <location>
        <begin position="268"/>
        <end position="289"/>
    </location>
</feature>
<dbReference type="KEGG" id="blac:94351826"/>
<comment type="caution">
    <text evidence="4">The sequence shown here is derived from an EMBL/GenBank/DDBJ whole genome shotgun (WGS) entry which is preliminary data.</text>
</comment>
<sequence length="334" mass="33765">MWMKLPLAGTLLLTIDSAHANDCPFTVSVLDVAGVQCVSSVPCSGTYYASGLSQGVGACPTGANCALLPETPIMGCATAGRSDLIYVNLDGSLSRDGKAVTLLGEPLDASDLSTTLAPTTSSQSSPSSSQSISTSDTNSATPTYPTSDITSSSTSTISSNPAFRNNDRTGTSVGNDKTENYGEMTSNGKSEFALPTSSDSEGHLEMNNTALMALVNDKNFTSASWRSGSSSDDAIVLPDGSEADLQAFNPGSILSEDPLASEKSSESGLGIGSILAIALGCIAVVAIAVGARLLRKGTEAELVTPVAPGVMDGYNNGGGGGGGGMTPKENVLLL</sequence>
<organism evidence="4 5">
    <name type="scientific">Bremia lactucae</name>
    <name type="common">Lettuce downy mildew</name>
    <dbReference type="NCBI Taxonomy" id="4779"/>
    <lineage>
        <taxon>Eukaryota</taxon>
        <taxon>Sar</taxon>
        <taxon>Stramenopiles</taxon>
        <taxon>Oomycota</taxon>
        <taxon>Peronosporomycetes</taxon>
        <taxon>Peronosporales</taxon>
        <taxon>Peronosporaceae</taxon>
        <taxon>Bremia</taxon>
    </lineage>
</organism>
<dbReference type="EMBL" id="SHOA02000003">
    <property type="protein sequence ID" value="TDH68276.1"/>
    <property type="molecule type" value="Genomic_DNA"/>
</dbReference>
<feature type="compositionally biased region" description="Polar residues" evidence="1">
    <location>
        <begin position="160"/>
        <end position="175"/>
    </location>
</feature>
<evidence type="ECO:0000256" key="1">
    <source>
        <dbReference type="SAM" id="MobiDB-lite"/>
    </source>
</evidence>
<evidence type="ECO:0000313" key="4">
    <source>
        <dbReference type="EMBL" id="TDH68276.1"/>
    </source>
</evidence>
<dbReference type="GeneID" id="94351826"/>
<evidence type="ECO:0000256" key="2">
    <source>
        <dbReference type="SAM" id="Phobius"/>
    </source>
</evidence>
<feature type="signal peptide" evidence="3">
    <location>
        <begin position="1"/>
        <end position="20"/>
    </location>
</feature>
<proteinExistence type="predicted"/>
<gene>
    <name evidence="4" type="ORF">CCR75_008100</name>
</gene>
<name>A0A976FKX4_BRELC</name>